<dbReference type="PANTHER" id="PTHR10625:SF10">
    <property type="entry name" value="HISTONE DEACETYLASE HDAC1"/>
    <property type="match status" value="1"/>
</dbReference>
<comment type="similarity">
    <text evidence="1">Belongs to the histone deacetylase family.</text>
</comment>
<dbReference type="SUPFAM" id="SSF52768">
    <property type="entry name" value="Arginase/deacetylase"/>
    <property type="match status" value="1"/>
</dbReference>
<sequence>MTLLYYSPHFLQHDTGGHPERPQRLEQVIGRLERGGQLARCVRPDWRPATDDQVLSLHEPQHLTTLRTLAAAGGGRAEVDTVVSPASFEVALLAAGAACDAVDRVIRGEASRALCLVRPPGHHALPGGAMGFCLLGNVAIAAEHALQLGLDRVLIIDWDVHHGNGTQAMFYENPRVGFLSMHRYPFYPGTGSADETGSGDGLGWNVNLPVAMGVSRDRCTSWLGREVETLADKLRPQLVLLSCGFDAHREDPIGSLGWETEDFSTLTQIAMDVAATHCDGRLVSVLEGGYNPPVLADAVATHLDDLLERDADERLADPA</sequence>
<dbReference type="PANTHER" id="PTHR10625">
    <property type="entry name" value="HISTONE DEACETYLASE HDAC1-RELATED"/>
    <property type="match status" value="1"/>
</dbReference>
<dbReference type="InterPro" id="IPR023696">
    <property type="entry name" value="Ureohydrolase_dom_sf"/>
</dbReference>
<organism evidence="3 4">
    <name type="scientific">Botrimarina hoheduenensis</name>
    <dbReference type="NCBI Taxonomy" id="2528000"/>
    <lineage>
        <taxon>Bacteria</taxon>
        <taxon>Pseudomonadati</taxon>
        <taxon>Planctomycetota</taxon>
        <taxon>Planctomycetia</taxon>
        <taxon>Pirellulales</taxon>
        <taxon>Lacipirellulaceae</taxon>
        <taxon>Botrimarina</taxon>
    </lineage>
</organism>
<reference evidence="3 4" key="1">
    <citation type="submission" date="2019-02" db="EMBL/GenBank/DDBJ databases">
        <title>Deep-cultivation of Planctomycetes and their phenomic and genomic characterization uncovers novel biology.</title>
        <authorList>
            <person name="Wiegand S."/>
            <person name="Jogler M."/>
            <person name="Boedeker C."/>
            <person name="Pinto D."/>
            <person name="Vollmers J."/>
            <person name="Rivas-Marin E."/>
            <person name="Kohn T."/>
            <person name="Peeters S.H."/>
            <person name="Heuer A."/>
            <person name="Rast P."/>
            <person name="Oberbeckmann S."/>
            <person name="Bunk B."/>
            <person name="Jeske O."/>
            <person name="Meyerdierks A."/>
            <person name="Storesund J.E."/>
            <person name="Kallscheuer N."/>
            <person name="Luecker S."/>
            <person name="Lage O.M."/>
            <person name="Pohl T."/>
            <person name="Merkel B.J."/>
            <person name="Hornburger P."/>
            <person name="Mueller R.-W."/>
            <person name="Bruemmer F."/>
            <person name="Labrenz M."/>
            <person name="Spormann A.M."/>
            <person name="Op Den Camp H."/>
            <person name="Overmann J."/>
            <person name="Amann R."/>
            <person name="Jetten M.S.M."/>
            <person name="Mascher T."/>
            <person name="Medema M.H."/>
            <person name="Devos D.P."/>
            <person name="Kaster A.-K."/>
            <person name="Ovreas L."/>
            <person name="Rohde M."/>
            <person name="Galperin M.Y."/>
            <person name="Jogler C."/>
        </authorList>
    </citation>
    <scope>NUCLEOTIDE SEQUENCE [LARGE SCALE GENOMIC DNA]</scope>
    <source>
        <strain evidence="3 4">Pla111</strain>
    </source>
</reference>
<dbReference type="RefSeq" id="WP_146573384.1">
    <property type="nucleotide sequence ID" value="NZ_SJPH01000003.1"/>
</dbReference>
<keyword evidence="4" id="KW-1185">Reference proteome</keyword>
<dbReference type="EMBL" id="SJPH01000003">
    <property type="protein sequence ID" value="TWT46681.1"/>
    <property type="molecule type" value="Genomic_DNA"/>
</dbReference>
<dbReference type="GO" id="GO:0040029">
    <property type="term" value="P:epigenetic regulation of gene expression"/>
    <property type="evidence" value="ECO:0007669"/>
    <property type="project" value="TreeGrafter"/>
</dbReference>
<dbReference type="EC" id="3.5.1.-" evidence="3"/>
<feature type="domain" description="Histone deacetylase" evidence="2">
    <location>
        <begin position="18"/>
        <end position="304"/>
    </location>
</feature>
<protein>
    <submittedName>
        <fullName evidence="3">Histone deacetylase-like amidohydrolase</fullName>
        <ecNumber evidence="3">3.5.1.-</ecNumber>
    </submittedName>
</protein>
<keyword evidence="3" id="KW-0378">Hydrolase</keyword>
<dbReference type="GO" id="GO:0016787">
    <property type="term" value="F:hydrolase activity"/>
    <property type="evidence" value="ECO:0007669"/>
    <property type="project" value="UniProtKB-KW"/>
</dbReference>
<evidence type="ECO:0000259" key="2">
    <source>
        <dbReference type="Pfam" id="PF00850"/>
    </source>
</evidence>
<name>A0A5C5W9J2_9BACT</name>
<dbReference type="CDD" id="cd09992">
    <property type="entry name" value="HDAC_classII"/>
    <property type="match status" value="1"/>
</dbReference>
<proteinExistence type="inferred from homology"/>
<accession>A0A5C5W9J2</accession>
<dbReference type="AlphaFoldDB" id="A0A5C5W9J2"/>
<gene>
    <name evidence="3" type="primary">hdaH</name>
    <name evidence="3" type="ORF">Pla111_17820</name>
</gene>
<dbReference type="Gene3D" id="3.40.800.20">
    <property type="entry name" value="Histone deacetylase domain"/>
    <property type="match status" value="1"/>
</dbReference>
<comment type="caution">
    <text evidence="3">The sequence shown here is derived from an EMBL/GenBank/DDBJ whole genome shotgun (WGS) entry which is preliminary data.</text>
</comment>
<dbReference type="InterPro" id="IPR000286">
    <property type="entry name" value="HDACs"/>
</dbReference>
<evidence type="ECO:0000256" key="1">
    <source>
        <dbReference type="ARBA" id="ARBA00005947"/>
    </source>
</evidence>
<evidence type="ECO:0000313" key="4">
    <source>
        <dbReference type="Proteomes" id="UP000318995"/>
    </source>
</evidence>
<dbReference type="GO" id="GO:0004407">
    <property type="term" value="F:histone deacetylase activity"/>
    <property type="evidence" value="ECO:0007669"/>
    <property type="project" value="TreeGrafter"/>
</dbReference>
<dbReference type="InterPro" id="IPR023801">
    <property type="entry name" value="His_deacetylse_dom"/>
</dbReference>
<dbReference type="Pfam" id="PF00850">
    <property type="entry name" value="Hist_deacetyl"/>
    <property type="match status" value="1"/>
</dbReference>
<dbReference type="InterPro" id="IPR037138">
    <property type="entry name" value="His_deacetylse_dom_sf"/>
</dbReference>
<dbReference type="PRINTS" id="PR01270">
    <property type="entry name" value="HDASUPER"/>
</dbReference>
<dbReference type="OrthoDB" id="9808367at2"/>
<dbReference type="Proteomes" id="UP000318995">
    <property type="component" value="Unassembled WGS sequence"/>
</dbReference>
<evidence type="ECO:0000313" key="3">
    <source>
        <dbReference type="EMBL" id="TWT46681.1"/>
    </source>
</evidence>